<evidence type="ECO:0000313" key="2">
    <source>
        <dbReference type="EMBL" id="JAC63688.1"/>
    </source>
</evidence>
<accession>A0A061QVG6</accession>
<name>A0A061QVG6_9CHLO</name>
<proteinExistence type="predicted"/>
<evidence type="ECO:0000256" key="1">
    <source>
        <dbReference type="SAM" id="MobiDB-lite"/>
    </source>
</evidence>
<dbReference type="EMBL" id="GBEZ01023182">
    <property type="protein sequence ID" value="JAC63688.1"/>
    <property type="molecule type" value="Transcribed_RNA"/>
</dbReference>
<feature type="non-terminal residue" evidence="2">
    <location>
        <position position="1"/>
    </location>
</feature>
<protein>
    <submittedName>
        <fullName evidence="2">Uncharacterized protein</fullName>
    </submittedName>
</protein>
<organism evidence="2">
    <name type="scientific">Tetraselmis sp. GSL018</name>
    <dbReference type="NCBI Taxonomy" id="582737"/>
    <lineage>
        <taxon>Eukaryota</taxon>
        <taxon>Viridiplantae</taxon>
        <taxon>Chlorophyta</taxon>
        <taxon>core chlorophytes</taxon>
        <taxon>Chlorodendrophyceae</taxon>
        <taxon>Chlorodendrales</taxon>
        <taxon>Chlorodendraceae</taxon>
        <taxon>Tetraselmis</taxon>
    </lineage>
</organism>
<feature type="compositionally biased region" description="Basic and acidic residues" evidence="1">
    <location>
        <begin position="52"/>
        <end position="68"/>
    </location>
</feature>
<feature type="non-terminal residue" evidence="2">
    <location>
        <position position="74"/>
    </location>
</feature>
<sequence>RTARRVLRRSSLDESREEARADSGTGPLRWLTRRGRDAQPPSRRRGSITAQRADRGNGGCDRERRDEGELCGGH</sequence>
<reference evidence="2" key="1">
    <citation type="submission" date="2014-05" db="EMBL/GenBank/DDBJ databases">
        <title>The transcriptome of the halophilic microalga Tetraselmis sp. GSL018 isolated from the Great Salt Lake, Utah.</title>
        <authorList>
            <person name="Jinkerson R.E."/>
            <person name="D'Adamo S."/>
            <person name="Posewitz M.C."/>
        </authorList>
    </citation>
    <scope>NUCLEOTIDE SEQUENCE</scope>
    <source>
        <strain evidence="2">GSL018</strain>
    </source>
</reference>
<feature type="region of interest" description="Disordered" evidence="1">
    <location>
        <begin position="1"/>
        <end position="74"/>
    </location>
</feature>
<gene>
    <name evidence="2" type="ORF">TSPGSL018_20013</name>
</gene>
<feature type="compositionally biased region" description="Basic and acidic residues" evidence="1">
    <location>
        <begin position="10"/>
        <end position="21"/>
    </location>
</feature>
<dbReference type="AlphaFoldDB" id="A0A061QVG6"/>